<dbReference type="GO" id="GO:0015288">
    <property type="term" value="F:porin activity"/>
    <property type="evidence" value="ECO:0007669"/>
    <property type="project" value="TreeGrafter"/>
</dbReference>
<dbReference type="AlphaFoldDB" id="A0A381NG03"/>
<evidence type="ECO:0008006" key="8">
    <source>
        <dbReference type="Google" id="ProtNLM"/>
    </source>
</evidence>
<comment type="subcellular location">
    <subcellularLocation>
        <location evidence="1">Cell outer membrane</location>
    </subcellularLocation>
</comment>
<accession>A0A381NG03</accession>
<dbReference type="Pfam" id="PF02321">
    <property type="entry name" value="OEP"/>
    <property type="match status" value="2"/>
</dbReference>
<evidence type="ECO:0000256" key="3">
    <source>
        <dbReference type="ARBA" id="ARBA00022452"/>
    </source>
</evidence>
<evidence type="ECO:0000256" key="2">
    <source>
        <dbReference type="ARBA" id="ARBA00022448"/>
    </source>
</evidence>
<dbReference type="InterPro" id="IPR051906">
    <property type="entry name" value="TolC-like"/>
</dbReference>
<dbReference type="PANTHER" id="PTHR30026:SF20">
    <property type="entry name" value="OUTER MEMBRANE PROTEIN TOLC"/>
    <property type="match status" value="1"/>
</dbReference>
<reference evidence="7" key="1">
    <citation type="submission" date="2018-05" db="EMBL/GenBank/DDBJ databases">
        <authorList>
            <person name="Lanie J.A."/>
            <person name="Ng W.-L."/>
            <person name="Kazmierczak K.M."/>
            <person name="Andrzejewski T.M."/>
            <person name="Davidsen T.M."/>
            <person name="Wayne K.J."/>
            <person name="Tettelin H."/>
            <person name="Glass J.I."/>
            <person name="Rusch D."/>
            <person name="Podicherti R."/>
            <person name="Tsui H.-C.T."/>
            <person name="Winkler M.E."/>
        </authorList>
    </citation>
    <scope>NUCLEOTIDE SEQUENCE</scope>
</reference>
<name>A0A381NG03_9ZZZZ</name>
<gene>
    <name evidence="7" type="ORF">METZ01_LOCUS6366</name>
</gene>
<evidence type="ECO:0000313" key="7">
    <source>
        <dbReference type="EMBL" id="SUZ53512.1"/>
    </source>
</evidence>
<proteinExistence type="predicted"/>
<keyword evidence="4" id="KW-0812">Transmembrane</keyword>
<evidence type="ECO:0000256" key="1">
    <source>
        <dbReference type="ARBA" id="ARBA00004442"/>
    </source>
</evidence>
<dbReference type="GO" id="GO:0009279">
    <property type="term" value="C:cell outer membrane"/>
    <property type="evidence" value="ECO:0007669"/>
    <property type="project" value="UniProtKB-SubCell"/>
</dbReference>
<protein>
    <recommendedName>
        <fullName evidence="8">TolC family protein</fullName>
    </recommendedName>
</protein>
<dbReference type="SUPFAM" id="SSF56954">
    <property type="entry name" value="Outer membrane efflux proteins (OEP)"/>
    <property type="match status" value="1"/>
</dbReference>
<sequence length="435" mass="47404">MKNTYRAVVRIASCLTVGLVILWPVSILGQQAVSLDEAIELALVRSPQMLQQDQALDNAELARRSAWAAFLPSLSASTSGSLRSANILDPNTGQIVGGSSDSYGAGVSGRVTIFQGGTRFVEMNRTDADMQAAIARRENQRFAVTLQTKNFFFSALRQADLLEVARQRVDQAQQNLEIVRARSQVGRATISDSLRARLDFINAEQGVLQGETALRAAEFALGRQIGESVAVAPLRPATLEPTMLPLAETEIMQLAESGSPTVIAATQAANAASANVRSAKASYFPTISMSTGYNWNNQERSFTGGRTSWSMGFSMSYPIFNNFQRQSSIDRAQFSYRVSRLQEDDTRLAARQQADNALYSLRTAERAIEIAEEAARVAAEDLRVVRERYAVGVSTILDVLISQSAASQADATVVTSRYDYVIARAELEAILGREL</sequence>
<dbReference type="GO" id="GO:0015562">
    <property type="term" value="F:efflux transmembrane transporter activity"/>
    <property type="evidence" value="ECO:0007669"/>
    <property type="project" value="InterPro"/>
</dbReference>
<keyword evidence="6" id="KW-0998">Cell outer membrane</keyword>
<evidence type="ECO:0000256" key="5">
    <source>
        <dbReference type="ARBA" id="ARBA00023136"/>
    </source>
</evidence>
<dbReference type="GO" id="GO:1990281">
    <property type="term" value="C:efflux pump complex"/>
    <property type="evidence" value="ECO:0007669"/>
    <property type="project" value="TreeGrafter"/>
</dbReference>
<organism evidence="7">
    <name type="scientific">marine metagenome</name>
    <dbReference type="NCBI Taxonomy" id="408172"/>
    <lineage>
        <taxon>unclassified sequences</taxon>
        <taxon>metagenomes</taxon>
        <taxon>ecological metagenomes</taxon>
    </lineage>
</organism>
<dbReference type="InterPro" id="IPR003423">
    <property type="entry name" value="OMP_efflux"/>
</dbReference>
<evidence type="ECO:0000256" key="6">
    <source>
        <dbReference type="ARBA" id="ARBA00023237"/>
    </source>
</evidence>
<dbReference type="PANTHER" id="PTHR30026">
    <property type="entry name" value="OUTER MEMBRANE PROTEIN TOLC"/>
    <property type="match status" value="1"/>
</dbReference>
<dbReference type="EMBL" id="UINC01000333">
    <property type="protein sequence ID" value="SUZ53512.1"/>
    <property type="molecule type" value="Genomic_DNA"/>
</dbReference>
<dbReference type="Gene3D" id="1.20.1600.10">
    <property type="entry name" value="Outer membrane efflux proteins (OEP)"/>
    <property type="match status" value="1"/>
</dbReference>
<evidence type="ECO:0000256" key="4">
    <source>
        <dbReference type="ARBA" id="ARBA00022692"/>
    </source>
</evidence>
<keyword evidence="2" id="KW-0813">Transport</keyword>
<keyword evidence="3" id="KW-1134">Transmembrane beta strand</keyword>
<keyword evidence="5" id="KW-0472">Membrane</keyword>